<evidence type="ECO:0000313" key="2">
    <source>
        <dbReference type="EMBL" id="HJB92092.1"/>
    </source>
</evidence>
<dbReference type="EMBL" id="DWXE01000043">
    <property type="protein sequence ID" value="HJB92092.1"/>
    <property type="molecule type" value="Genomic_DNA"/>
</dbReference>
<evidence type="ECO:0000256" key="1">
    <source>
        <dbReference type="SAM" id="SignalP"/>
    </source>
</evidence>
<comment type="caution">
    <text evidence="2">The sequence shown here is derived from an EMBL/GenBank/DDBJ whole genome shotgun (WGS) entry which is preliminary data.</text>
</comment>
<reference evidence="2" key="2">
    <citation type="submission" date="2021-04" db="EMBL/GenBank/DDBJ databases">
        <authorList>
            <person name="Gilroy R."/>
        </authorList>
    </citation>
    <scope>NUCLEOTIDE SEQUENCE</scope>
    <source>
        <strain evidence="2">USAMLcec3-2134</strain>
    </source>
</reference>
<protein>
    <submittedName>
        <fullName evidence="2">Uncharacterized protein</fullName>
    </submittedName>
</protein>
<sequence>MKKKAAAAMAAILAFSMSLPVWAAPSPSIVGAPGAQVVIDDSAVLETDRTTANLTAGVSSDRSAVLGGTTFRDAAGQIVDTGAVRIVVDPASAARTQQSAAELSAAMASPVMQIFNYTGKRALNMTDSQGNLNVIKNVLVSVRDQADNLLSINGAVAPAFPVQEILGDSALREGETIQAFYRRADGSWIALPVVIKNGAIAISIPSFGDYANVVFVIVQGTSMETIPGEAMTSPST</sequence>
<dbReference type="AlphaFoldDB" id="A0A9D2SEV7"/>
<accession>A0A9D2SEV7</accession>
<dbReference type="Proteomes" id="UP000886883">
    <property type="component" value="Unassembled WGS sequence"/>
</dbReference>
<feature type="chain" id="PRO_5039337105" evidence="1">
    <location>
        <begin position="24"/>
        <end position="236"/>
    </location>
</feature>
<organism evidence="2 3">
    <name type="scientific">Candidatus Eisenbergiella merdigallinarum</name>
    <dbReference type="NCBI Taxonomy" id="2838552"/>
    <lineage>
        <taxon>Bacteria</taxon>
        <taxon>Bacillati</taxon>
        <taxon>Bacillota</taxon>
        <taxon>Clostridia</taxon>
        <taxon>Lachnospirales</taxon>
        <taxon>Lachnospiraceae</taxon>
        <taxon>Eisenbergiella</taxon>
    </lineage>
</organism>
<feature type="signal peptide" evidence="1">
    <location>
        <begin position="1"/>
        <end position="23"/>
    </location>
</feature>
<reference evidence="2" key="1">
    <citation type="journal article" date="2021" name="PeerJ">
        <title>Extensive microbial diversity within the chicken gut microbiome revealed by metagenomics and culture.</title>
        <authorList>
            <person name="Gilroy R."/>
            <person name="Ravi A."/>
            <person name="Getino M."/>
            <person name="Pursley I."/>
            <person name="Horton D.L."/>
            <person name="Alikhan N.F."/>
            <person name="Baker D."/>
            <person name="Gharbi K."/>
            <person name="Hall N."/>
            <person name="Watson M."/>
            <person name="Adriaenssens E.M."/>
            <person name="Foster-Nyarko E."/>
            <person name="Jarju S."/>
            <person name="Secka A."/>
            <person name="Antonio M."/>
            <person name="Oren A."/>
            <person name="Chaudhuri R.R."/>
            <person name="La Ragione R."/>
            <person name="Hildebrand F."/>
            <person name="Pallen M.J."/>
        </authorList>
    </citation>
    <scope>NUCLEOTIDE SEQUENCE</scope>
    <source>
        <strain evidence="2">USAMLcec3-2134</strain>
    </source>
</reference>
<keyword evidence="1" id="KW-0732">Signal</keyword>
<proteinExistence type="predicted"/>
<gene>
    <name evidence="2" type="ORF">H9763_11600</name>
</gene>
<name>A0A9D2SEV7_9FIRM</name>
<evidence type="ECO:0000313" key="3">
    <source>
        <dbReference type="Proteomes" id="UP000886883"/>
    </source>
</evidence>